<dbReference type="KEGG" id="acae:HYG86_06215"/>
<dbReference type="GO" id="GO:0005840">
    <property type="term" value="C:ribosome"/>
    <property type="evidence" value="ECO:0007669"/>
    <property type="project" value="UniProtKB-KW"/>
</dbReference>
<protein>
    <recommendedName>
        <fullName evidence="6 7">Large ribosomal subunit protein bL31</fullName>
    </recommendedName>
</protein>
<dbReference type="AlphaFoldDB" id="A0A7G9W6T2"/>
<keyword evidence="7" id="KW-0479">Metal-binding</keyword>
<evidence type="ECO:0000256" key="5">
    <source>
        <dbReference type="ARBA" id="ARBA00023274"/>
    </source>
</evidence>
<feature type="binding site" evidence="7">
    <location>
        <position position="18"/>
    </location>
    <ligand>
        <name>Zn(2+)</name>
        <dbReference type="ChEBI" id="CHEBI:29105"/>
    </ligand>
</feature>
<dbReference type="InterPro" id="IPR002150">
    <property type="entry name" value="Ribosomal_bL31"/>
</dbReference>
<feature type="binding site" evidence="7">
    <location>
        <position position="36"/>
    </location>
    <ligand>
        <name>Zn(2+)</name>
        <dbReference type="ChEBI" id="CHEBI:29105"/>
    </ligand>
</feature>
<keyword evidence="3 7" id="KW-0694">RNA-binding</keyword>
<evidence type="ECO:0000313" key="8">
    <source>
        <dbReference type="EMBL" id="QNO14394.1"/>
    </source>
</evidence>
<feature type="binding site" evidence="7">
    <location>
        <position position="39"/>
    </location>
    <ligand>
        <name>Zn(2+)</name>
        <dbReference type="ChEBI" id="CHEBI:29105"/>
    </ligand>
</feature>
<dbReference type="PANTHER" id="PTHR33280">
    <property type="entry name" value="50S RIBOSOMAL PROTEIN L31, CHLOROPLASTIC"/>
    <property type="match status" value="1"/>
</dbReference>
<accession>A0A7G9W6T2</accession>
<dbReference type="PRINTS" id="PR01249">
    <property type="entry name" value="RIBOSOMALL31"/>
</dbReference>
<dbReference type="GO" id="GO:0006412">
    <property type="term" value="P:translation"/>
    <property type="evidence" value="ECO:0007669"/>
    <property type="project" value="UniProtKB-UniRule"/>
</dbReference>
<dbReference type="RefSeq" id="WP_213168044.1">
    <property type="nucleotide sequence ID" value="NZ_CP058559.1"/>
</dbReference>
<dbReference type="GO" id="GO:0019843">
    <property type="term" value="F:rRNA binding"/>
    <property type="evidence" value="ECO:0007669"/>
    <property type="project" value="UniProtKB-KW"/>
</dbReference>
<comment type="function">
    <text evidence="7">Binds the 23S rRNA.</text>
</comment>
<dbReference type="SUPFAM" id="SSF143800">
    <property type="entry name" value="L28p-like"/>
    <property type="match status" value="1"/>
</dbReference>
<evidence type="ECO:0000256" key="2">
    <source>
        <dbReference type="ARBA" id="ARBA00022730"/>
    </source>
</evidence>
<comment type="similarity">
    <text evidence="1 7">Belongs to the bacterial ribosomal protein bL31 family. Type A subfamily.</text>
</comment>
<comment type="cofactor">
    <cofactor evidence="7">
        <name>Zn(2+)</name>
        <dbReference type="ChEBI" id="CHEBI:29105"/>
    </cofactor>
    <text evidence="7">Binds 1 zinc ion per subunit.</text>
</comment>
<organism evidence="8 9">
    <name type="scientific">Alkalicella caledoniensis</name>
    <dbReference type="NCBI Taxonomy" id="2731377"/>
    <lineage>
        <taxon>Bacteria</taxon>
        <taxon>Bacillati</taxon>
        <taxon>Bacillota</taxon>
        <taxon>Clostridia</taxon>
        <taxon>Eubacteriales</taxon>
        <taxon>Proteinivoracaceae</taxon>
        <taxon>Alkalicella</taxon>
    </lineage>
</organism>
<keyword evidence="4 7" id="KW-0689">Ribosomal protein</keyword>
<evidence type="ECO:0000256" key="3">
    <source>
        <dbReference type="ARBA" id="ARBA00022884"/>
    </source>
</evidence>
<dbReference type="GO" id="GO:0003735">
    <property type="term" value="F:structural constituent of ribosome"/>
    <property type="evidence" value="ECO:0007669"/>
    <property type="project" value="InterPro"/>
</dbReference>
<keyword evidence="2 7" id="KW-0699">rRNA-binding</keyword>
<keyword evidence="9" id="KW-1185">Reference proteome</keyword>
<dbReference type="EMBL" id="CP058559">
    <property type="protein sequence ID" value="QNO14394.1"/>
    <property type="molecule type" value="Genomic_DNA"/>
</dbReference>
<evidence type="ECO:0000256" key="4">
    <source>
        <dbReference type="ARBA" id="ARBA00022980"/>
    </source>
</evidence>
<dbReference type="GO" id="GO:1990904">
    <property type="term" value="C:ribonucleoprotein complex"/>
    <property type="evidence" value="ECO:0007669"/>
    <property type="project" value="UniProtKB-KW"/>
</dbReference>
<dbReference type="Pfam" id="PF01197">
    <property type="entry name" value="Ribosomal_L31"/>
    <property type="match status" value="1"/>
</dbReference>
<keyword evidence="5 7" id="KW-0687">Ribonucleoprotein</keyword>
<dbReference type="Proteomes" id="UP000516160">
    <property type="component" value="Chromosome"/>
</dbReference>
<dbReference type="PROSITE" id="PS01143">
    <property type="entry name" value="RIBOSOMAL_L31"/>
    <property type="match status" value="1"/>
</dbReference>
<evidence type="ECO:0000256" key="1">
    <source>
        <dbReference type="ARBA" id="ARBA00009296"/>
    </source>
</evidence>
<sequence>MKTGIHPKYQATTIQCVCGSTIETGSTKGSLKVEICSNCHPFYTGVQKVVDTAGRIEKFQRKYRPGVKS</sequence>
<name>A0A7G9W6T2_ALKCA</name>
<dbReference type="InterPro" id="IPR027491">
    <property type="entry name" value="Ribosomal_bL31_A"/>
</dbReference>
<dbReference type="GO" id="GO:0046872">
    <property type="term" value="F:metal ion binding"/>
    <property type="evidence" value="ECO:0007669"/>
    <property type="project" value="UniProtKB-KW"/>
</dbReference>
<comment type="subunit">
    <text evidence="7">Part of the 50S ribosomal subunit.</text>
</comment>
<dbReference type="NCBIfam" id="TIGR00105">
    <property type="entry name" value="L31"/>
    <property type="match status" value="1"/>
</dbReference>
<gene>
    <name evidence="7 8" type="primary">rpmE</name>
    <name evidence="8" type="ORF">HYG86_06215</name>
</gene>
<dbReference type="InterPro" id="IPR034704">
    <property type="entry name" value="Ribosomal_bL28/bL31-like_sf"/>
</dbReference>
<dbReference type="Gene3D" id="4.10.830.30">
    <property type="entry name" value="Ribosomal protein L31"/>
    <property type="match status" value="1"/>
</dbReference>
<evidence type="ECO:0000256" key="7">
    <source>
        <dbReference type="HAMAP-Rule" id="MF_00501"/>
    </source>
</evidence>
<evidence type="ECO:0000313" key="9">
    <source>
        <dbReference type="Proteomes" id="UP000516160"/>
    </source>
</evidence>
<dbReference type="NCBIfam" id="NF000612">
    <property type="entry name" value="PRK00019.1"/>
    <property type="match status" value="1"/>
</dbReference>
<proteinExistence type="inferred from homology"/>
<feature type="binding site" evidence="7">
    <location>
        <position position="16"/>
    </location>
    <ligand>
        <name>Zn(2+)</name>
        <dbReference type="ChEBI" id="CHEBI:29105"/>
    </ligand>
</feature>
<dbReference type="NCBIfam" id="NF001809">
    <property type="entry name" value="PRK00528.1"/>
    <property type="match status" value="1"/>
</dbReference>
<dbReference type="InterPro" id="IPR042105">
    <property type="entry name" value="Ribosomal_bL31_sf"/>
</dbReference>
<reference evidence="8 9" key="1">
    <citation type="submission" date="2020-07" db="EMBL/GenBank/DDBJ databases">
        <title>Alkalicella. sp. LB2 genome.</title>
        <authorList>
            <person name="Postec A."/>
            <person name="Quemeneur M."/>
        </authorList>
    </citation>
    <scope>NUCLEOTIDE SEQUENCE [LARGE SCALE GENOMIC DNA]</scope>
    <source>
        <strain evidence="8 9">LB2</strain>
    </source>
</reference>
<evidence type="ECO:0000256" key="6">
    <source>
        <dbReference type="ARBA" id="ARBA00035687"/>
    </source>
</evidence>
<dbReference type="PANTHER" id="PTHR33280:SF1">
    <property type="entry name" value="LARGE RIBOSOMAL SUBUNIT PROTEIN BL31C"/>
    <property type="match status" value="1"/>
</dbReference>
<keyword evidence="7" id="KW-0862">Zinc</keyword>
<dbReference type="HAMAP" id="MF_00501">
    <property type="entry name" value="Ribosomal_bL31_1"/>
    <property type="match status" value="1"/>
</dbReference>